<gene>
    <name evidence="2" type="ORF">FDK13_05370</name>
</gene>
<dbReference type="AlphaFoldDB" id="A0A4U6DFE6"/>
<dbReference type="GO" id="GO:0008171">
    <property type="term" value="F:O-methyltransferase activity"/>
    <property type="evidence" value="ECO:0007669"/>
    <property type="project" value="TreeGrafter"/>
</dbReference>
<dbReference type="OrthoDB" id="9812600at2"/>
<dbReference type="RefSeq" id="WP_137338960.1">
    <property type="nucleotide sequence ID" value="NZ_SZVO01000002.1"/>
</dbReference>
<dbReference type="InterPro" id="IPR029063">
    <property type="entry name" value="SAM-dependent_MTases_sf"/>
</dbReference>
<name>A0A4U6DFE6_9BACT</name>
<dbReference type="PANTHER" id="PTHR36973">
    <property type="entry name" value="SLL1456 PROTEIN-RELATED"/>
    <property type="match status" value="1"/>
</dbReference>
<dbReference type="InterPro" id="IPR006342">
    <property type="entry name" value="FkbM_mtfrase"/>
</dbReference>
<dbReference type="Proteomes" id="UP000304900">
    <property type="component" value="Unassembled WGS sequence"/>
</dbReference>
<feature type="domain" description="Methyltransferase FkbM" evidence="1">
    <location>
        <begin position="46"/>
        <end position="215"/>
    </location>
</feature>
<protein>
    <submittedName>
        <fullName evidence="2">FkbM family methyltransferase</fullName>
    </submittedName>
</protein>
<dbReference type="GO" id="GO:0032259">
    <property type="term" value="P:methylation"/>
    <property type="evidence" value="ECO:0007669"/>
    <property type="project" value="UniProtKB-KW"/>
</dbReference>
<dbReference type="NCBIfam" id="TIGR01444">
    <property type="entry name" value="fkbM_fam"/>
    <property type="match status" value="1"/>
</dbReference>
<dbReference type="PANTHER" id="PTHR36973:SF4">
    <property type="entry name" value="NODULATION PROTEIN"/>
    <property type="match status" value="1"/>
</dbReference>
<comment type="caution">
    <text evidence="2">The sequence shown here is derived from an EMBL/GenBank/DDBJ whole genome shotgun (WGS) entry which is preliminary data.</text>
</comment>
<organism evidence="2 3">
    <name type="scientific">Dyadobacter frigoris</name>
    <dbReference type="NCBI Taxonomy" id="2576211"/>
    <lineage>
        <taxon>Bacteria</taxon>
        <taxon>Pseudomonadati</taxon>
        <taxon>Bacteroidota</taxon>
        <taxon>Cytophagia</taxon>
        <taxon>Cytophagales</taxon>
        <taxon>Spirosomataceae</taxon>
        <taxon>Dyadobacter</taxon>
    </lineage>
</organism>
<reference evidence="2 3" key="1">
    <citation type="submission" date="2019-05" db="EMBL/GenBank/DDBJ databases">
        <title>Dyadobacter AR-3-8 sp. nov., isolated from arctic soil.</title>
        <authorList>
            <person name="Chaudhary D.K."/>
        </authorList>
    </citation>
    <scope>NUCLEOTIDE SEQUENCE [LARGE SCALE GENOMIC DNA]</scope>
    <source>
        <strain evidence="2 3">AR-3-8</strain>
    </source>
</reference>
<dbReference type="Gene3D" id="3.40.50.150">
    <property type="entry name" value="Vaccinia Virus protein VP39"/>
    <property type="match status" value="1"/>
</dbReference>
<sequence length="241" mass="27558">MNKDTLVKLQRFINKTFGIHVRKYPTSFLNAKKIYLEQEKINVILDVGANTGQFAQETFGIGYNKKIISFEPLTSTFKELSQNAKKYDNWETFKFALGDFDGTSEINVSPLSPSSSILPFVKDMIGVVPDLNYTTKENIEVKKLDSIFNQLIEDTSNVFLKIDTQGFEKPILDGAIQSLSNIKMIQLEMSLIEIYQGELTMFDMVSFLEGQGFKLWSLEPTFYHPTTYQLLQLDAIFLRIA</sequence>
<keyword evidence="3" id="KW-1185">Reference proteome</keyword>
<dbReference type="InterPro" id="IPR053188">
    <property type="entry name" value="FkbM_Methyltransferase"/>
</dbReference>
<dbReference type="EMBL" id="SZVO01000002">
    <property type="protein sequence ID" value="TKT93284.1"/>
    <property type="molecule type" value="Genomic_DNA"/>
</dbReference>
<evidence type="ECO:0000259" key="1">
    <source>
        <dbReference type="Pfam" id="PF05050"/>
    </source>
</evidence>
<dbReference type="Pfam" id="PF05050">
    <property type="entry name" value="Methyltransf_21"/>
    <property type="match status" value="1"/>
</dbReference>
<proteinExistence type="predicted"/>
<keyword evidence="2" id="KW-0489">Methyltransferase</keyword>
<dbReference type="SUPFAM" id="SSF53335">
    <property type="entry name" value="S-adenosyl-L-methionine-dependent methyltransferases"/>
    <property type="match status" value="1"/>
</dbReference>
<evidence type="ECO:0000313" key="3">
    <source>
        <dbReference type="Proteomes" id="UP000304900"/>
    </source>
</evidence>
<keyword evidence="2" id="KW-0808">Transferase</keyword>
<evidence type="ECO:0000313" key="2">
    <source>
        <dbReference type="EMBL" id="TKT93284.1"/>
    </source>
</evidence>
<accession>A0A4U6DFE6</accession>